<evidence type="ECO:0000313" key="1">
    <source>
        <dbReference type="EnsemblMetazoa" id="PPA40464.1"/>
    </source>
</evidence>
<dbReference type="Proteomes" id="UP000005239">
    <property type="component" value="Unassembled WGS sequence"/>
</dbReference>
<name>A0A2A6C4T4_PRIPA</name>
<reference evidence="2" key="1">
    <citation type="journal article" date="2008" name="Nat. Genet.">
        <title>The Pristionchus pacificus genome provides a unique perspective on nematode lifestyle and parasitism.</title>
        <authorList>
            <person name="Dieterich C."/>
            <person name="Clifton S.W."/>
            <person name="Schuster L.N."/>
            <person name="Chinwalla A."/>
            <person name="Delehaunty K."/>
            <person name="Dinkelacker I."/>
            <person name="Fulton L."/>
            <person name="Fulton R."/>
            <person name="Godfrey J."/>
            <person name="Minx P."/>
            <person name="Mitreva M."/>
            <person name="Roeseler W."/>
            <person name="Tian H."/>
            <person name="Witte H."/>
            <person name="Yang S.P."/>
            <person name="Wilson R.K."/>
            <person name="Sommer R.J."/>
        </authorList>
    </citation>
    <scope>NUCLEOTIDE SEQUENCE [LARGE SCALE GENOMIC DNA]</scope>
    <source>
        <strain evidence="2">PS312</strain>
    </source>
</reference>
<accession>A0A2A6C4T4</accession>
<protein>
    <submittedName>
        <fullName evidence="1">Uncharacterized protein</fullName>
    </submittedName>
</protein>
<proteinExistence type="predicted"/>
<sequence length="62" mass="7444">MMQVSFGLNTMTSLMLLVRSDGHCNRLRIRYFHSNHRSFEIVYYRVDEKEKEGKQMDRTSSL</sequence>
<accession>A0A8R1Z010</accession>
<dbReference type="AlphaFoldDB" id="A0A2A6C4T4"/>
<organism evidence="1 2">
    <name type="scientific">Pristionchus pacificus</name>
    <name type="common">Parasitic nematode worm</name>
    <dbReference type="NCBI Taxonomy" id="54126"/>
    <lineage>
        <taxon>Eukaryota</taxon>
        <taxon>Metazoa</taxon>
        <taxon>Ecdysozoa</taxon>
        <taxon>Nematoda</taxon>
        <taxon>Chromadorea</taxon>
        <taxon>Rhabditida</taxon>
        <taxon>Rhabditina</taxon>
        <taxon>Diplogasteromorpha</taxon>
        <taxon>Diplogasteroidea</taxon>
        <taxon>Neodiplogasteridae</taxon>
        <taxon>Pristionchus</taxon>
    </lineage>
</organism>
<gene>
    <name evidence="1" type="primary">WBGene00278833</name>
</gene>
<keyword evidence="2" id="KW-1185">Reference proteome</keyword>
<reference evidence="1" key="2">
    <citation type="submission" date="2022-06" db="UniProtKB">
        <authorList>
            <consortium name="EnsemblMetazoa"/>
        </authorList>
    </citation>
    <scope>IDENTIFICATION</scope>
    <source>
        <strain evidence="1">PS312</strain>
    </source>
</reference>
<evidence type="ECO:0000313" key="2">
    <source>
        <dbReference type="Proteomes" id="UP000005239"/>
    </source>
</evidence>
<dbReference type="EnsemblMetazoa" id="PPA40464.1">
    <property type="protein sequence ID" value="PPA40464.1"/>
    <property type="gene ID" value="WBGene00278833"/>
</dbReference>